<gene>
    <name evidence="1" type="ORF">PXEA_LOCUS33735</name>
</gene>
<reference evidence="1" key="1">
    <citation type="submission" date="2018-11" db="EMBL/GenBank/DDBJ databases">
        <authorList>
            <consortium name="Pathogen Informatics"/>
        </authorList>
    </citation>
    <scope>NUCLEOTIDE SEQUENCE</scope>
</reference>
<dbReference type="EMBL" id="CAAALY010264368">
    <property type="protein sequence ID" value="VEL40295.1"/>
    <property type="molecule type" value="Genomic_DNA"/>
</dbReference>
<dbReference type="Proteomes" id="UP000784294">
    <property type="component" value="Unassembled WGS sequence"/>
</dbReference>
<organism evidence="1 2">
    <name type="scientific">Protopolystoma xenopodis</name>
    <dbReference type="NCBI Taxonomy" id="117903"/>
    <lineage>
        <taxon>Eukaryota</taxon>
        <taxon>Metazoa</taxon>
        <taxon>Spiralia</taxon>
        <taxon>Lophotrochozoa</taxon>
        <taxon>Platyhelminthes</taxon>
        <taxon>Monogenea</taxon>
        <taxon>Polyopisthocotylea</taxon>
        <taxon>Polystomatidea</taxon>
        <taxon>Polystomatidae</taxon>
        <taxon>Protopolystoma</taxon>
    </lineage>
</organism>
<evidence type="ECO:0000313" key="2">
    <source>
        <dbReference type="Proteomes" id="UP000784294"/>
    </source>
</evidence>
<evidence type="ECO:0000313" key="1">
    <source>
        <dbReference type="EMBL" id="VEL40295.1"/>
    </source>
</evidence>
<keyword evidence="2" id="KW-1185">Reference proteome</keyword>
<sequence length="578" mass="61896">MPASLYDSELNTFIDRLLDELGPDVQLAGQPLPTWERVGLLQPQQNQEKLSMDGEAFVSICSPLASTVQTLPTIQSSPLISPKHLDIKAFCKSPQSAIAPCKSFTKPYTDLIQSITSSSTSVDPFRQPSGDILGENYADLDRRCSNPVEAGLSFNLVQSSKSVPTSSFTSVSFEPINRPQTYSSPPPIIVDSRIHSSSYYSKHDMISGSADRVVAAEALSGHNSAVSFPTSGVQMDSDPSSYPTGSLLMDLSSSGSPTLLPSISNLSHKLSNSKSLFRSAKLKHCVSLPILRLKSPSKLFRPSQRITLLKPESKADSNLMTPKSTLEGPLVFHSLAFTEAKIYRPKSAPPFDQSFRLSTKEFLANQSNHITLTSLPSTSKHKSLVTTDFLSCPNGAPGSSLLDIFAPLSPMQQPQPTALLSKSPSLGERLNDLGSLPVLDGQTSCLPEVPTFTSPAILVSHTRNTALASLGQPLGSLPVSPFSLSSQLNSPPTVLSKATPTALKVASSNADCSDIFPSCTSRCSRTAGCYKRSRRASGPTNPLSFSVSLESRSSSWSPSSSPKRTRIVLGTNLSLLHN</sequence>
<accession>A0A3S5C7F3</accession>
<protein>
    <submittedName>
        <fullName evidence="1">Uncharacterized protein</fullName>
    </submittedName>
</protein>
<name>A0A3S5C7F3_9PLAT</name>
<comment type="caution">
    <text evidence="1">The sequence shown here is derived from an EMBL/GenBank/DDBJ whole genome shotgun (WGS) entry which is preliminary data.</text>
</comment>
<dbReference type="AlphaFoldDB" id="A0A3S5C7F3"/>
<proteinExistence type="predicted"/>
<feature type="non-terminal residue" evidence="1">
    <location>
        <position position="1"/>
    </location>
</feature>